<feature type="compositionally biased region" description="Basic and acidic residues" evidence="1">
    <location>
        <begin position="22"/>
        <end position="40"/>
    </location>
</feature>
<accession>A0A7S2TIF3</accession>
<evidence type="ECO:0000256" key="1">
    <source>
        <dbReference type="SAM" id="MobiDB-lite"/>
    </source>
</evidence>
<protein>
    <submittedName>
        <fullName evidence="2">Uncharacterized protein</fullName>
    </submittedName>
</protein>
<gene>
    <name evidence="2" type="ORF">LSP00402_LOCUS3898</name>
</gene>
<dbReference type="SUPFAM" id="SSF54427">
    <property type="entry name" value="NTF2-like"/>
    <property type="match status" value="1"/>
</dbReference>
<feature type="region of interest" description="Disordered" evidence="1">
    <location>
        <begin position="1"/>
        <end position="47"/>
    </location>
</feature>
<dbReference type="AlphaFoldDB" id="A0A7S2TIF3"/>
<organism evidence="2">
    <name type="scientific">Lotharella oceanica</name>
    <dbReference type="NCBI Taxonomy" id="641309"/>
    <lineage>
        <taxon>Eukaryota</taxon>
        <taxon>Sar</taxon>
        <taxon>Rhizaria</taxon>
        <taxon>Cercozoa</taxon>
        <taxon>Chlorarachniophyceae</taxon>
        <taxon>Lotharella</taxon>
    </lineage>
</organism>
<reference evidence="2" key="1">
    <citation type="submission" date="2021-01" db="EMBL/GenBank/DDBJ databases">
        <authorList>
            <person name="Corre E."/>
            <person name="Pelletier E."/>
            <person name="Niang G."/>
            <person name="Scheremetjew M."/>
            <person name="Finn R."/>
            <person name="Kale V."/>
            <person name="Holt S."/>
            <person name="Cochrane G."/>
            <person name="Meng A."/>
            <person name="Brown T."/>
            <person name="Cohen L."/>
        </authorList>
    </citation>
    <scope>NUCLEOTIDE SEQUENCE</scope>
    <source>
        <strain evidence="2">CCMP622</strain>
    </source>
</reference>
<sequence length="157" mass="16715">MSEIAKDASGTGAASRPNIAQRKGDGRESSGGRDEKKNDGGDGAGTPRELLAKFLRAVDQGDAEGVACLFQPGGSWNMQINDSGRQINLIGHKMIMRFVLGLPSPPSSGDKPLHRFLGPAPAMDVAAPNGERRRFQLDADDDCTQIKRLKSTIIQAS</sequence>
<dbReference type="InterPro" id="IPR032710">
    <property type="entry name" value="NTF2-like_dom_sf"/>
</dbReference>
<evidence type="ECO:0000313" key="2">
    <source>
        <dbReference type="EMBL" id="CAD9751846.1"/>
    </source>
</evidence>
<proteinExistence type="predicted"/>
<dbReference type="EMBL" id="HBHP01006296">
    <property type="protein sequence ID" value="CAD9751846.1"/>
    <property type="molecule type" value="Transcribed_RNA"/>
</dbReference>
<name>A0A7S2TIF3_9EUKA</name>